<dbReference type="Proteomes" id="UP000008063">
    <property type="component" value="Unassembled WGS sequence"/>
</dbReference>
<dbReference type="EMBL" id="GL945489">
    <property type="protein sequence ID" value="EGN94165.1"/>
    <property type="molecule type" value="Genomic_DNA"/>
</dbReference>
<organism evidence="2">
    <name type="scientific">Serpula lacrymans var. lacrymans (strain S7.3)</name>
    <name type="common">Dry rot fungus</name>
    <dbReference type="NCBI Taxonomy" id="936435"/>
    <lineage>
        <taxon>Eukaryota</taxon>
        <taxon>Fungi</taxon>
        <taxon>Dikarya</taxon>
        <taxon>Basidiomycota</taxon>
        <taxon>Agaricomycotina</taxon>
        <taxon>Agaricomycetes</taxon>
        <taxon>Agaricomycetidae</taxon>
        <taxon>Boletales</taxon>
        <taxon>Coniophorineae</taxon>
        <taxon>Serpulaceae</taxon>
        <taxon>Serpula</taxon>
    </lineage>
</organism>
<evidence type="ECO:0000313" key="2">
    <source>
        <dbReference type="Proteomes" id="UP000008063"/>
    </source>
</evidence>
<gene>
    <name evidence="1" type="ORF">SERLA73DRAFT_188755</name>
</gene>
<name>F8QC46_SERL3</name>
<dbReference type="InParanoid" id="F8QC46"/>
<dbReference type="HOGENOM" id="CLU_2543999_0_0_1"/>
<evidence type="ECO:0000313" key="1">
    <source>
        <dbReference type="EMBL" id="EGN94165.1"/>
    </source>
</evidence>
<sequence>MLLITPGHTQIFHLHFTLLSDTTTSHSVHPPILIPPLEGRLVASCVDYRLQFEGTVNNFGIGFYSVTANSVEVHGFLRRWKGS</sequence>
<dbReference type="AlphaFoldDB" id="F8QC46"/>
<keyword evidence="2" id="KW-1185">Reference proteome</keyword>
<accession>F8QC46</accession>
<protein>
    <submittedName>
        <fullName evidence="1">Uncharacterized protein</fullName>
    </submittedName>
</protein>
<proteinExistence type="predicted"/>
<reference evidence="2" key="1">
    <citation type="journal article" date="2011" name="Science">
        <title>The plant cell wall-decomposing machinery underlies the functional diversity of forest fungi.</title>
        <authorList>
            <person name="Eastwood D.C."/>
            <person name="Floudas D."/>
            <person name="Binder M."/>
            <person name="Majcherczyk A."/>
            <person name="Schneider P."/>
            <person name="Aerts A."/>
            <person name="Asiegbu F.O."/>
            <person name="Baker S.E."/>
            <person name="Barry K."/>
            <person name="Bendiksby M."/>
            <person name="Blumentritt M."/>
            <person name="Coutinho P.M."/>
            <person name="Cullen D."/>
            <person name="de Vries R.P."/>
            <person name="Gathman A."/>
            <person name="Goodell B."/>
            <person name="Henrissat B."/>
            <person name="Ihrmark K."/>
            <person name="Kauserud H."/>
            <person name="Kohler A."/>
            <person name="LaButti K."/>
            <person name="Lapidus A."/>
            <person name="Lavin J.L."/>
            <person name="Lee Y.-H."/>
            <person name="Lindquist E."/>
            <person name="Lilly W."/>
            <person name="Lucas S."/>
            <person name="Morin E."/>
            <person name="Murat C."/>
            <person name="Oguiza J.A."/>
            <person name="Park J."/>
            <person name="Pisabarro A.G."/>
            <person name="Riley R."/>
            <person name="Rosling A."/>
            <person name="Salamov A."/>
            <person name="Schmidt O."/>
            <person name="Schmutz J."/>
            <person name="Skrede I."/>
            <person name="Stenlid J."/>
            <person name="Wiebenga A."/>
            <person name="Xie X."/>
            <person name="Kuees U."/>
            <person name="Hibbett D.S."/>
            <person name="Hoffmeister D."/>
            <person name="Hoegberg N."/>
            <person name="Martin F."/>
            <person name="Grigoriev I.V."/>
            <person name="Watkinson S.C."/>
        </authorList>
    </citation>
    <scope>NUCLEOTIDE SEQUENCE [LARGE SCALE GENOMIC DNA]</scope>
    <source>
        <strain evidence="2">strain S7.3</strain>
    </source>
</reference>